<proteinExistence type="predicted"/>
<name>A0A918N1R1_9ALTE</name>
<protein>
    <recommendedName>
        <fullName evidence="4">DUF445 family protein</fullName>
    </recommendedName>
</protein>
<reference evidence="2" key="2">
    <citation type="submission" date="2020-09" db="EMBL/GenBank/DDBJ databases">
        <authorList>
            <person name="Sun Q."/>
            <person name="Kim S."/>
        </authorList>
    </citation>
    <scope>NUCLEOTIDE SEQUENCE</scope>
    <source>
        <strain evidence="2">KCTC 22164</strain>
    </source>
</reference>
<dbReference type="PANTHER" id="PTHR35791:SF1">
    <property type="entry name" value="UPF0754 MEMBRANE PROTEIN YHEB"/>
    <property type="match status" value="1"/>
</dbReference>
<gene>
    <name evidence="2" type="ORF">GCM10007391_31500</name>
</gene>
<feature type="transmembrane region" description="Helical" evidence="1">
    <location>
        <begin position="211"/>
        <end position="231"/>
    </location>
</feature>
<accession>A0A918N1R1</accession>
<keyword evidence="1" id="KW-0812">Transmembrane</keyword>
<evidence type="ECO:0000313" key="3">
    <source>
        <dbReference type="Proteomes" id="UP000631300"/>
    </source>
</evidence>
<dbReference type="Proteomes" id="UP000631300">
    <property type="component" value="Unassembled WGS sequence"/>
</dbReference>
<keyword evidence="1" id="KW-1133">Transmembrane helix</keyword>
<keyword evidence="3" id="KW-1185">Reference proteome</keyword>
<feature type="transmembrane region" description="Helical" evidence="1">
    <location>
        <begin position="381"/>
        <end position="401"/>
    </location>
</feature>
<dbReference type="RefSeq" id="WP_189408087.1">
    <property type="nucleotide sequence ID" value="NZ_BMXP01000011.1"/>
</dbReference>
<feature type="transmembrane region" description="Helical" evidence="1">
    <location>
        <begin position="187"/>
        <end position="205"/>
    </location>
</feature>
<dbReference type="EMBL" id="BMXP01000011">
    <property type="protein sequence ID" value="GGW94964.1"/>
    <property type="molecule type" value="Genomic_DNA"/>
</dbReference>
<evidence type="ECO:0008006" key="4">
    <source>
        <dbReference type="Google" id="ProtNLM"/>
    </source>
</evidence>
<dbReference type="AlphaFoldDB" id="A0A918N1R1"/>
<evidence type="ECO:0000256" key="1">
    <source>
        <dbReference type="SAM" id="Phobius"/>
    </source>
</evidence>
<evidence type="ECO:0000313" key="2">
    <source>
        <dbReference type="EMBL" id="GGW94964.1"/>
    </source>
</evidence>
<sequence>MEWNIQLLSLLSIPVISAIVGWVTNYLAVKMMFYPIEFTGIRPFFGWQGLIPAKRREMAEIEVELVLGKLLSVEEMAGRIEPEALTEAIERRLRQVLRKVVNDVMSESAPGLWAALPVQGKNLVYQRVENDMPHVVQKMVEDFQHNVTEILDIKELVVEQLVNAPELINEIFLTAGSKEFPFIVRSGLYFGFLFGLPTMLLWHYFQAWWLLPLGGLLVGYATNWIAIKIIFEPKNPINIGPFKIQGMFLKRQKEVSEVYADIIERKLITPQNITHIILHGSGSAQLLEIIELHVNDAIERYVAVAQPYFALGVGSENYHRMKTLAVEQIFENSDKYLLYAYDYANQALRIGGDLCERMQALTPLEFEGVLRPAYQQDEWKLIVTGAILGLLAGFAQLYLVFM</sequence>
<dbReference type="PANTHER" id="PTHR35791">
    <property type="entry name" value="UPF0754 MEMBRANE PROTEIN YHEB"/>
    <property type="match status" value="1"/>
</dbReference>
<comment type="caution">
    <text evidence="2">The sequence shown here is derived from an EMBL/GenBank/DDBJ whole genome shotgun (WGS) entry which is preliminary data.</text>
</comment>
<organism evidence="2 3">
    <name type="scientific">Alteromonas halophila</name>
    <dbReference type="NCBI Taxonomy" id="516698"/>
    <lineage>
        <taxon>Bacteria</taxon>
        <taxon>Pseudomonadati</taxon>
        <taxon>Pseudomonadota</taxon>
        <taxon>Gammaproteobacteria</taxon>
        <taxon>Alteromonadales</taxon>
        <taxon>Alteromonadaceae</taxon>
        <taxon>Alteromonas/Salinimonas group</taxon>
        <taxon>Alteromonas</taxon>
    </lineage>
</organism>
<feature type="transmembrane region" description="Helical" evidence="1">
    <location>
        <begin position="6"/>
        <end position="28"/>
    </location>
</feature>
<keyword evidence="1" id="KW-0472">Membrane</keyword>
<reference evidence="2" key="1">
    <citation type="journal article" date="2014" name="Int. J. Syst. Evol. Microbiol.">
        <title>Complete genome sequence of Corynebacterium casei LMG S-19264T (=DSM 44701T), isolated from a smear-ripened cheese.</title>
        <authorList>
            <consortium name="US DOE Joint Genome Institute (JGI-PGF)"/>
            <person name="Walter F."/>
            <person name="Albersmeier A."/>
            <person name="Kalinowski J."/>
            <person name="Ruckert C."/>
        </authorList>
    </citation>
    <scope>NUCLEOTIDE SEQUENCE</scope>
    <source>
        <strain evidence="2">KCTC 22164</strain>
    </source>
</reference>